<keyword evidence="2" id="KW-1185">Reference proteome</keyword>
<dbReference type="SUPFAM" id="SSF51735">
    <property type="entry name" value="NAD(P)-binding Rossmann-fold domains"/>
    <property type="match status" value="1"/>
</dbReference>
<dbReference type="Proteomes" id="UP000216947">
    <property type="component" value="Unassembled WGS sequence"/>
</dbReference>
<evidence type="ECO:0000313" key="2">
    <source>
        <dbReference type="Proteomes" id="UP000216947"/>
    </source>
</evidence>
<dbReference type="Gene3D" id="3.30.1780.10">
    <property type="entry name" value="ornithine cyclodeaminase, domain 1"/>
    <property type="match status" value="1"/>
</dbReference>
<dbReference type="InterPro" id="IPR036291">
    <property type="entry name" value="NAD(P)-bd_dom_sf"/>
</dbReference>
<dbReference type="Pfam" id="PF02423">
    <property type="entry name" value="OCD_Mu_crystall"/>
    <property type="match status" value="1"/>
</dbReference>
<dbReference type="InterPro" id="IPR003462">
    <property type="entry name" value="ODC_Mu_crystall"/>
</dbReference>
<dbReference type="AlphaFoldDB" id="A0A261QU90"/>
<dbReference type="PIRSF" id="PIRSF001439">
    <property type="entry name" value="CryM"/>
    <property type="match status" value="1"/>
</dbReference>
<sequence length="335" mass="36456">MHQSAIWLSEQDVASLVSLNDIIDELEVGMRSLGEGKGFNIPKALGTIDAASSMHSLGSALTEAHVCGYKNWINTPRGAKAMFVLFDSHEGRLLAFMEANVLGQLRTSAMTGLGTRWMAPEGVDEMAMVGSGRQALAQVAAVNLVRPLKRLRIWSPTADKRRAFCEQVRQQFSMEVIEEPTLEQALRDAPLVTTVTRATTPFLHADMLARGAHLNAVGAILPANAEFHQDVFKRANMIAVDDVANTRKASREFIDQFGDGDWGRVRPLGELIAKGERRPGDADITLFKSMGMGISDLSVAALAYRRAREAGIGQEIPLTTGARLRWSSAQTAQAT</sequence>
<dbReference type="InterPro" id="IPR023401">
    <property type="entry name" value="ODC_N"/>
</dbReference>
<protein>
    <submittedName>
        <fullName evidence="1">Ornithine cyclodeaminase</fullName>
    </submittedName>
</protein>
<dbReference type="PANTHER" id="PTHR13812">
    <property type="entry name" value="KETIMINE REDUCTASE MU-CRYSTALLIN"/>
    <property type="match status" value="1"/>
</dbReference>
<reference evidence="2" key="1">
    <citation type="submission" date="2017-05" db="EMBL/GenBank/DDBJ databases">
        <title>Complete and WGS of Bordetella genogroups.</title>
        <authorList>
            <person name="Spilker T."/>
            <person name="Lipuma J."/>
        </authorList>
    </citation>
    <scope>NUCLEOTIDE SEQUENCE [LARGE SCALE GENOMIC DNA]</scope>
    <source>
        <strain evidence="2">AU18089</strain>
    </source>
</reference>
<comment type="caution">
    <text evidence="1">The sequence shown here is derived from an EMBL/GenBank/DDBJ whole genome shotgun (WGS) entry which is preliminary data.</text>
</comment>
<dbReference type="GO" id="GO:0005737">
    <property type="term" value="C:cytoplasm"/>
    <property type="evidence" value="ECO:0007669"/>
    <property type="project" value="TreeGrafter"/>
</dbReference>
<dbReference type="RefSeq" id="WP_026641431.1">
    <property type="nucleotide sequence ID" value="NZ_NEVK01000008.1"/>
</dbReference>
<dbReference type="EMBL" id="NEVK01000008">
    <property type="protein sequence ID" value="OZI16271.1"/>
    <property type="molecule type" value="Genomic_DNA"/>
</dbReference>
<dbReference type="Gene3D" id="3.40.50.720">
    <property type="entry name" value="NAD(P)-binding Rossmann-like Domain"/>
    <property type="match status" value="1"/>
</dbReference>
<evidence type="ECO:0000313" key="1">
    <source>
        <dbReference type="EMBL" id="OZI16271.1"/>
    </source>
</evidence>
<gene>
    <name evidence="1" type="ORF">CAL19_16390</name>
</gene>
<accession>A0A261QU90</accession>
<proteinExistence type="predicted"/>
<dbReference type="PANTHER" id="PTHR13812:SF19">
    <property type="entry name" value="KETIMINE REDUCTASE MU-CRYSTALLIN"/>
    <property type="match status" value="1"/>
</dbReference>
<organism evidence="1 2">
    <name type="scientific">Bordetella genomosp. 7</name>
    <dbReference type="NCBI Taxonomy" id="1416805"/>
    <lineage>
        <taxon>Bacteria</taxon>
        <taxon>Pseudomonadati</taxon>
        <taxon>Pseudomonadota</taxon>
        <taxon>Betaproteobacteria</taxon>
        <taxon>Burkholderiales</taxon>
        <taxon>Alcaligenaceae</taxon>
        <taxon>Bordetella</taxon>
    </lineage>
</organism>
<name>A0A261QU90_9BORD</name>